<dbReference type="OrthoDB" id="5427804at2759"/>
<dbReference type="STRING" id="42251.A0A2T6ZIW1"/>
<comment type="caution">
    <text evidence="1">The sequence shown here is derived from an EMBL/GenBank/DDBJ whole genome shotgun (WGS) entry which is preliminary data.</text>
</comment>
<name>A0A2T6ZIW1_TUBBO</name>
<accession>A0A2T6ZIW1</accession>
<organism evidence="1 2">
    <name type="scientific">Tuber borchii</name>
    <name type="common">White truffle</name>
    <dbReference type="NCBI Taxonomy" id="42251"/>
    <lineage>
        <taxon>Eukaryota</taxon>
        <taxon>Fungi</taxon>
        <taxon>Dikarya</taxon>
        <taxon>Ascomycota</taxon>
        <taxon>Pezizomycotina</taxon>
        <taxon>Pezizomycetes</taxon>
        <taxon>Pezizales</taxon>
        <taxon>Tuberaceae</taxon>
        <taxon>Tuber</taxon>
    </lineage>
</organism>
<dbReference type="Proteomes" id="UP000244722">
    <property type="component" value="Unassembled WGS sequence"/>
</dbReference>
<dbReference type="AlphaFoldDB" id="A0A2T6ZIW1"/>
<evidence type="ECO:0000313" key="2">
    <source>
        <dbReference type="Proteomes" id="UP000244722"/>
    </source>
</evidence>
<keyword evidence="2" id="KW-1185">Reference proteome</keyword>
<sequence length="152" mass="16992">MKLFHSNSIIPPLIPAVGCTSLLQPLNVSVNTSLKGMIRELTDEAILDCESVESFEKWSVGQRRILTTNCIGDAWYKFCIEKKEIVEAVFRKVGLSLPADGSNDKELDIKGFGDIEIGDWKIDRREEEVALHNNIPIAENDNDAIEYIANGE</sequence>
<protein>
    <submittedName>
        <fullName evidence="1">Uncharacterized protein</fullName>
    </submittedName>
</protein>
<evidence type="ECO:0000313" key="1">
    <source>
        <dbReference type="EMBL" id="PUU75421.1"/>
    </source>
</evidence>
<proteinExistence type="predicted"/>
<dbReference type="EMBL" id="NESQ01000233">
    <property type="protein sequence ID" value="PUU75421.1"/>
    <property type="molecule type" value="Genomic_DNA"/>
</dbReference>
<reference evidence="1 2" key="1">
    <citation type="submission" date="2017-04" db="EMBL/GenBank/DDBJ databases">
        <title>Draft genome sequence of Tuber borchii Vittad., a whitish edible truffle.</title>
        <authorList>
            <consortium name="DOE Joint Genome Institute"/>
            <person name="Murat C."/>
            <person name="Kuo A."/>
            <person name="Barry K.W."/>
            <person name="Clum A."/>
            <person name="Dockter R.B."/>
            <person name="Fauchery L."/>
            <person name="Iotti M."/>
            <person name="Kohler A."/>
            <person name="Labutti K."/>
            <person name="Lindquist E.A."/>
            <person name="Lipzen A."/>
            <person name="Ohm R.A."/>
            <person name="Wang M."/>
            <person name="Grigoriev I.V."/>
            <person name="Zambonelli A."/>
            <person name="Martin F.M."/>
        </authorList>
    </citation>
    <scope>NUCLEOTIDE SEQUENCE [LARGE SCALE GENOMIC DNA]</scope>
    <source>
        <strain evidence="1 2">Tbo3840</strain>
    </source>
</reference>
<gene>
    <name evidence="1" type="ORF">B9Z19DRAFT_1067453</name>
</gene>